<dbReference type="GO" id="GO:0005634">
    <property type="term" value="C:nucleus"/>
    <property type="evidence" value="ECO:0007669"/>
    <property type="project" value="TreeGrafter"/>
</dbReference>
<evidence type="ECO:0000256" key="1">
    <source>
        <dbReference type="ARBA" id="ARBA00022723"/>
    </source>
</evidence>
<evidence type="ECO:0000256" key="2">
    <source>
        <dbReference type="ARBA" id="ARBA00022771"/>
    </source>
</evidence>
<dbReference type="Proteomes" id="UP000887540">
    <property type="component" value="Unplaced"/>
</dbReference>
<dbReference type="InterPro" id="IPR007320">
    <property type="entry name" value="PDCD2_C"/>
</dbReference>
<dbReference type="SUPFAM" id="SSF144232">
    <property type="entry name" value="HIT/MYND zinc finger-like"/>
    <property type="match status" value="1"/>
</dbReference>
<sequence length="403" mass="45577">MDAKENRIDLGFAKEIDEDRLFSLRSHYFPLGKIGGKPSWLNPVNLPSNSDLSCSNCQKPMAFLLQVYATHNSCPPHAFHRTIYVFICRDSNCSSINQSSNLCVFRCQLPKVNPYYSSEKPFDPDLDGEVPDPYFDQLKYAKICAACGCKASKKCGKCEQRWYCSREHQILDWQDGHKLACGKSPENDINEKIDTSEKLDELPGKKKPRVASNGFLFPEYGMELASDYVPRNEIDSDCDDECEEEEEEDKLAKKFKELKQYEVMTNEISAKDLEGLEETPKDLAFNHFHKALSREPEQIMRYDRGGTPILATDLAPIPSNIPKCELCGAPRSFEFQLTPHLLSLMEVDSVGSSIDWATVLVYTCSMDCAIPDSGYVKEFVFKQDFVLEPSEAAETQNNGVDEA</sequence>
<keyword evidence="3" id="KW-0862">Zinc</keyword>
<reference evidence="7" key="1">
    <citation type="submission" date="2022-11" db="UniProtKB">
        <authorList>
            <consortium name="WormBaseParasite"/>
        </authorList>
    </citation>
    <scope>IDENTIFICATION</scope>
</reference>
<dbReference type="Gene3D" id="6.10.140.2220">
    <property type="match status" value="1"/>
</dbReference>
<dbReference type="Pfam" id="PF01753">
    <property type="entry name" value="zf-MYND"/>
    <property type="match status" value="1"/>
</dbReference>
<proteinExistence type="predicted"/>
<keyword evidence="2 4" id="KW-0863">Zinc-finger</keyword>
<dbReference type="AlphaFoldDB" id="A0A914BVF5"/>
<dbReference type="GO" id="GO:0008270">
    <property type="term" value="F:zinc ion binding"/>
    <property type="evidence" value="ECO:0007669"/>
    <property type="project" value="UniProtKB-KW"/>
</dbReference>
<evidence type="ECO:0000256" key="3">
    <source>
        <dbReference type="ARBA" id="ARBA00022833"/>
    </source>
</evidence>
<feature type="domain" description="MYND-type" evidence="5">
    <location>
        <begin position="144"/>
        <end position="181"/>
    </location>
</feature>
<organism evidence="6 7">
    <name type="scientific">Acrobeloides nanus</name>
    <dbReference type="NCBI Taxonomy" id="290746"/>
    <lineage>
        <taxon>Eukaryota</taxon>
        <taxon>Metazoa</taxon>
        <taxon>Ecdysozoa</taxon>
        <taxon>Nematoda</taxon>
        <taxon>Chromadorea</taxon>
        <taxon>Rhabditida</taxon>
        <taxon>Tylenchina</taxon>
        <taxon>Cephalobomorpha</taxon>
        <taxon>Cephaloboidea</taxon>
        <taxon>Cephalobidae</taxon>
        <taxon>Acrobeloides</taxon>
    </lineage>
</organism>
<dbReference type="PANTHER" id="PTHR12298:SF4">
    <property type="entry name" value="PROGRAMMED CELL DEATH PROTEIN 2"/>
    <property type="match status" value="1"/>
</dbReference>
<dbReference type="WBParaSite" id="ACRNAN_Path_1098.g4199.t1">
    <property type="protein sequence ID" value="ACRNAN_Path_1098.g4199.t1"/>
    <property type="gene ID" value="ACRNAN_Path_1098.g4199"/>
</dbReference>
<dbReference type="PANTHER" id="PTHR12298">
    <property type="entry name" value="PCDC2 PROGRAMMED CELL DEATH PROTEIN 2 -RELATED"/>
    <property type="match status" value="1"/>
</dbReference>
<dbReference type="PROSITE" id="PS01360">
    <property type="entry name" value="ZF_MYND_1"/>
    <property type="match status" value="1"/>
</dbReference>
<evidence type="ECO:0000259" key="5">
    <source>
        <dbReference type="PROSITE" id="PS50865"/>
    </source>
</evidence>
<dbReference type="InterPro" id="IPR002893">
    <property type="entry name" value="Znf_MYND"/>
</dbReference>
<accession>A0A914BVF5</accession>
<dbReference type="PROSITE" id="PS50865">
    <property type="entry name" value="ZF_MYND_2"/>
    <property type="match status" value="1"/>
</dbReference>
<evidence type="ECO:0000313" key="6">
    <source>
        <dbReference type="Proteomes" id="UP000887540"/>
    </source>
</evidence>
<name>A0A914BVF5_9BILA</name>
<dbReference type="GO" id="GO:0005737">
    <property type="term" value="C:cytoplasm"/>
    <property type="evidence" value="ECO:0007669"/>
    <property type="project" value="InterPro"/>
</dbReference>
<keyword evidence="1" id="KW-0479">Metal-binding</keyword>
<dbReference type="Pfam" id="PF04194">
    <property type="entry name" value="PDCD2_C"/>
    <property type="match status" value="1"/>
</dbReference>
<keyword evidence="6" id="KW-1185">Reference proteome</keyword>
<protein>
    <submittedName>
        <fullName evidence="7">MYND-type domain-containing protein</fullName>
    </submittedName>
</protein>
<evidence type="ECO:0000313" key="7">
    <source>
        <dbReference type="WBParaSite" id="ACRNAN_Path_1098.g4199.t1"/>
    </source>
</evidence>
<evidence type="ECO:0000256" key="4">
    <source>
        <dbReference type="PROSITE-ProRule" id="PRU00134"/>
    </source>
</evidence>